<protein>
    <submittedName>
        <fullName evidence="1">Uncharacterized protein</fullName>
    </submittedName>
</protein>
<dbReference type="RefSeq" id="WP_001052586.1">
    <property type="nucleotide sequence ID" value="NZ_NFCF01000099.1"/>
</dbReference>
<reference evidence="1 2" key="1">
    <citation type="submission" date="2016-10" db="EMBL/GenBank/DDBJ databases">
        <title>Comparative genomics of Bacillus thuringiensis reveals a path to pathogens against multiple invertebrate hosts.</title>
        <authorList>
            <person name="Zheng J."/>
            <person name="Gao Q."/>
            <person name="Liu H."/>
            <person name="Peng D."/>
            <person name="Ruan L."/>
            <person name="Sun M."/>
        </authorList>
    </citation>
    <scope>NUCLEOTIDE SEQUENCE [LARGE SCALE GENOMIC DNA]</scope>
    <source>
        <strain evidence="1">BGSC 4AC1</strain>
    </source>
</reference>
<accession>A0A242W152</accession>
<proteinExistence type="predicted"/>
<evidence type="ECO:0000313" key="2">
    <source>
        <dbReference type="Proteomes" id="UP000195152"/>
    </source>
</evidence>
<dbReference type="Proteomes" id="UP000195152">
    <property type="component" value="Unassembled WGS sequence"/>
</dbReference>
<name>A0A242W152_BACTU</name>
<evidence type="ECO:0000313" key="1">
    <source>
        <dbReference type="EMBL" id="OTW45119.1"/>
    </source>
</evidence>
<sequence length="184" mass="21251">MNLNLKTIGSYILSVSILFSQTLWEDSLIFAAEKQMDYIKQTSFQTTNILGYSDNSSLTKEYGDEQYPFTLQIPTIWMDHVYVNRDPFDGIAKGTISFVANIEGGKFPICSILIFDNNPEVTDYIESGPLIKLDETDNFIYGYICASQRPVEYYENKNFKRMYDSIYNEISNIMKSFKLHSLVK</sequence>
<organism evidence="1 2">
    <name type="scientific">Bacillus thuringiensis serovar mexicanensis</name>
    <dbReference type="NCBI Taxonomy" id="180868"/>
    <lineage>
        <taxon>Bacteria</taxon>
        <taxon>Bacillati</taxon>
        <taxon>Bacillota</taxon>
        <taxon>Bacilli</taxon>
        <taxon>Bacillales</taxon>
        <taxon>Bacillaceae</taxon>
        <taxon>Bacillus</taxon>
        <taxon>Bacillus cereus group</taxon>
    </lineage>
</organism>
<dbReference type="AlphaFoldDB" id="A0A242W152"/>
<dbReference type="EMBL" id="NFCF01000099">
    <property type="protein sequence ID" value="OTW45119.1"/>
    <property type="molecule type" value="Genomic_DNA"/>
</dbReference>
<comment type="caution">
    <text evidence="1">The sequence shown here is derived from an EMBL/GenBank/DDBJ whole genome shotgun (WGS) entry which is preliminary data.</text>
</comment>
<gene>
    <name evidence="1" type="ORF">BK699_27505</name>
</gene>